<feature type="transmembrane region" description="Helical" evidence="9">
    <location>
        <begin position="356"/>
        <end position="375"/>
    </location>
</feature>
<evidence type="ECO:0000313" key="10">
    <source>
        <dbReference type="EMBL" id="PRI11002.1"/>
    </source>
</evidence>
<comment type="subcellular location">
    <subcellularLocation>
        <location evidence="1">Membrane</location>
        <topology evidence="1">Multi-pass membrane protein</topology>
    </subcellularLocation>
</comment>
<evidence type="ECO:0000256" key="6">
    <source>
        <dbReference type="ARBA" id="ARBA00023136"/>
    </source>
</evidence>
<feature type="transmembrane region" description="Helical" evidence="9">
    <location>
        <begin position="6"/>
        <end position="25"/>
    </location>
</feature>
<evidence type="ECO:0000256" key="9">
    <source>
        <dbReference type="SAM" id="Phobius"/>
    </source>
</evidence>
<dbReference type="InterPro" id="IPR050475">
    <property type="entry name" value="Prenyltransferase_related"/>
</dbReference>
<feature type="compositionally biased region" description="Basic and acidic residues" evidence="8">
    <location>
        <begin position="433"/>
        <end position="443"/>
    </location>
</feature>
<accession>A0A2S9QN39</accession>
<dbReference type="AlphaFoldDB" id="A0A2S9QN39"/>
<keyword evidence="6 9" id="KW-0472">Membrane</keyword>
<feature type="transmembrane region" description="Helical" evidence="9">
    <location>
        <begin position="212"/>
        <end position="230"/>
    </location>
</feature>
<feature type="transmembrane region" description="Helical" evidence="9">
    <location>
        <begin position="85"/>
        <end position="103"/>
    </location>
</feature>
<keyword evidence="10" id="KW-0808">Transferase</keyword>
<evidence type="ECO:0000256" key="8">
    <source>
        <dbReference type="SAM" id="MobiDB-lite"/>
    </source>
</evidence>
<feature type="transmembrane region" description="Helical" evidence="9">
    <location>
        <begin position="288"/>
        <end position="307"/>
    </location>
</feature>
<dbReference type="EMBL" id="MWZD01000017">
    <property type="protein sequence ID" value="PRI11002.1"/>
    <property type="molecule type" value="Genomic_DNA"/>
</dbReference>
<dbReference type="PANTHER" id="PTHR42723">
    <property type="entry name" value="CHLOROPHYLL SYNTHASE"/>
    <property type="match status" value="1"/>
</dbReference>
<keyword evidence="11" id="KW-1185">Reference proteome</keyword>
<dbReference type="Pfam" id="PF01040">
    <property type="entry name" value="UbiA"/>
    <property type="match status" value="1"/>
</dbReference>
<evidence type="ECO:0000256" key="5">
    <source>
        <dbReference type="ARBA" id="ARBA00022989"/>
    </source>
</evidence>
<evidence type="ECO:0000256" key="2">
    <source>
        <dbReference type="ARBA" id="ARBA00004829"/>
    </source>
</evidence>
<protein>
    <submittedName>
        <fullName evidence="10">Prenyltransferase</fullName>
    </submittedName>
</protein>
<evidence type="ECO:0000256" key="4">
    <source>
        <dbReference type="ARBA" id="ARBA00022746"/>
    </source>
</evidence>
<dbReference type="NCBIfam" id="NF009608">
    <property type="entry name" value="PRK13105.1"/>
    <property type="match status" value="1"/>
</dbReference>
<feature type="transmembrane region" description="Helical" evidence="9">
    <location>
        <begin position="161"/>
        <end position="181"/>
    </location>
</feature>
<evidence type="ECO:0000256" key="3">
    <source>
        <dbReference type="ARBA" id="ARBA00022692"/>
    </source>
</evidence>
<dbReference type="InterPro" id="IPR000537">
    <property type="entry name" value="UbiA_prenyltransferase"/>
</dbReference>
<feature type="transmembrane region" description="Helical" evidence="9">
    <location>
        <begin position="37"/>
        <end position="65"/>
    </location>
</feature>
<comment type="pathway">
    <text evidence="2">Carotenoid biosynthesis.</text>
</comment>
<dbReference type="PANTHER" id="PTHR42723:SF1">
    <property type="entry name" value="CHLOROPHYLL SYNTHASE, CHLOROPLASTIC"/>
    <property type="match status" value="1"/>
</dbReference>
<feature type="transmembrane region" description="Helical" evidence="9">
    <location>
        <begin position="387"/>
        <end position="409"/>
    </location>
</feature>
<dbReference type="OrthoDB" id="1416782at2"/>
<dbReference type="GO" id="GO:0016020">
    <property type="term" value="C:membrane"/>
    <property type="evidence" value="ECO:0007669"/>
    <property type="project" value="UniProtKB-SubCell"/>
</dbReference>
<evidence type="ECO:0000313" key="11">
    <source>
        <dbReference type="Proteomes" id="UP000238650"/>
    </source>
</evidence>
<dbReference type="RefSeq" id="WP_105805461.1">
    <property type="nucleotide sequence ID" value="NZ_MWZD01000017.1"/>
</dbReference>
<evidence type="ECO:0000256" key="7">
    <source>
        <dbReference type="ARBA" id="ARBA00023235"/>
    </source>
</evidence>
<dbReference type="GO" id="GO:0016765">
    <property type="term" value="F:transferase activity, transferring alkyl or aryl (other than methyl) groups"/>
    <property type="evidence" value="ECO:0007669"/>
    <property type="project" value="InterPro"/>
</dbReference>
<sequence length="452" mass="47545">MSYPALATLGIGIAAAGAAALLAWTRARRGPGALRGAAAGILVAALALILLTAVFDNVMIGAGLFHYAPENLLGWSVGLAPLEDFSYPIAGALLLPALWLALAREDGHGTDVPGGAGGLGAGAERRRVFRQFVLSSRPVSWINTAFPFGAAYLLTTHEIDAVFVVGVLYFLIPYNLAMYGINDVFDYASDLENARKGGIEGALLTPRLHRPMLWTALVTNVPFLVFLAAAGGPPAWLALSVSVFALAAYSVPGLRFKERPFLDSVTSSTHFVSPAVVGLALAGAEPSLPLTLVLGAFFLWGMAAHAFGAVQDIIPDRAAGIASIATVIGARATTRLALALWALAGVAMLATPWPGPLAAILAVPYIVNCAPFWNVTDETSEATNRAWRRFIWLNYASGFLATLLLILSWSPAVRAVLSPGQLDQHGVPLRRGLPADDARDRRGGGGGRLRRS</sequence>
<keyword evidence="7" id="KW-0413">Isomerase</keyword>
<gene>
    <name evidence="10" type="ORF">B4915_09005</name>
</gene>
<dbReference type="GO" id="GO:0045436">
    <property type="term" value="F:lycopene beta cyclase activity"/>
    <property type="evidence" value="ECO:0007669"/>
    <property type="project" value="UniProtKB-ARBA"/>
</dbReference>
<keyword evidence="5 9" id="KW-1133">Transmembrane helix</keyword>
<feature type="transmembrane region" description="Helical" evidence="9">
    <location>
        <begin position="134"/>
        <end position="155"/>
    </location>
</feature>
<reference evidence="10 11" key="1">
    <citation type="journal article" date="2017" name="New Microbes New Infect">
        <title>Genome sequence of 'Leucobacter massiliensis' sp. nov. isolated from human pharynx after travel to the 2014 Hajj.</title>
        <authorList>
            <person name="Leangapichart T."/>
            <person name="Gautret P."/>
            <person name="Nguyen T.T."/>
            <person name="Armstrong N."/>
            <person name="Rolain J.M."/>
        </authorList>
    </citation>
    <scope>NUCLEOTIDE SEQUENCE [LARGE SCALE GENOMIC DNA]</scope>
    <source>
        <strain evidence="10 11">122RC15</strain>
    </source>
</reference>
<dbReference type="Proteomes" id="UP000238650">
    <property type="component" value="Unassembled WGS sequence"/>
</dbReference>
<dbReference type="InterPro" id="IPR017825">
    <property type="entry name" value="Lycopene_cyclase_dom"/>
</dbReference>
<keyword evidence="4" id="KW-0125">Carotenoid biosynthesis</keyword>
<feature type="transmembrane region" description="Helical" evidence="9">
    <location>
        <begin position="319"/>
        <end position="344"/>
    </location>
</feature>
<dbReference type="GO" id="GO:0016117">
    <property type="term" value="P:carotenoid biosynthetic process"/>
    <property type="evidence" value="ECO:0007669"/>
    <property type="project" value="UniProtKB-KW"/>
</dbReference>
<dbReference type="CDD" id="cd13966">
    <property type="entry name" value="PT_UbiA_4"/>
    <property type="match status" value="1"/>
</dbReference>
<name>A0A2S9QN39_9MICO</name>
<feature type="region of interest" description="Disordered" evidence="8">
    <location>
        <begin position="428"/>
        <end position="452"/>
    </location>
</feature>
<proteinExistence type="predicted"/>
<organism evidence="10 11">
    <name type="scientific">Leucobacter massiliensis</name>
    <dbReference type="NCBI Taxonomy" id="1686285"/>
    <lineage>
        <taxon>Bacteria</taxon>
        <taxon>Bacillati</taxon>
        <taxon>Actinomycetota</taxon>
        <taxon>Actinomycetes</taxon>
        <taxon>Micrococcales</taxon>
        <taxon>Microbacteriaceae</taxon>
        <taxon>Leucobacter</taxon>
    </lineage>
</organism>
<dbReference type="NCBIfam" id="TIGR03462">
    <property type="entry name" value="CarR_dom_SF"/>
    <property type="match status" value="1"/>
</dbReference>
<dbReference type="Gene3D" id="1.20.120.1780">
    <property type="entry name" value="UbiA prenyltransferase"/>
    <property type="match status" value="1"/>
</dbReference>
<evidence type="ECO:0000256" key="1">
    <source>
        <dbReference type="ARBA" id="ARBA00004141"/>
    </source>
</evidence>
<keyword evidence="3 9" id="KW-0812">Transmembrane</keyword>
<dbReference type="GO" id="GO:0016872">
    <property type="term" value="F:intramolecular lyase activity"/>
    <property type="evidence" value="ECO:0007669"/>
    <property type="project" value="InterPro"/>
</dbReference>
<comment type="caution">
    <text evidence="10">The sequence shown here is derived from an EMBL/GenBank/DDBJ whole genome shotgun (WGS) entry which is preliminary data.</text>
</comment>